<reference evidence="2" key="1">
    <citation type="submission" date="2016-11" db="UniProtKB">
        <authorList>
            <consortium name="WormBaseParasite"/>
        </authorList>
    </citation>
    <scope>IDENTIFICATION</scope>
    <source>
        <strain evidence="2">KR3021</strain>
    </source>
</reference>
<name>A0AC35TIP9_9BILA</name>
<sequence length="524" mass="59184">MSFSTILGEPTEETLSKPTVETVTESNSRASDWEIYGVSDGNGNLHLTEEVDQTTSQMRHLSCDSRFEDEELGHSFRRYGGKKFDKSVPKVPYVPIERSVDLIYEEDLKNAGGYFHSDDFDDDIVVIDTGNSNPIKFDDWKECEFSPRLYDNILKSGYTKPRKIQAFTMPYICQLQDIVAQSETSSGKSAAFILPIIDYILKENPERKLRAPLAIIISPTRELALQTHEQARKFCCAIPVTCAKAYGQYSMSENLKELENGCDILSTTPGRLKHFCESGELNLEDVKFLVLDEADELHANSFSTVIKQALEAGNCPDKEKRTTLLFSATFPLEIQSFTEALLKPNHVTVLNKNCNTVNKRVIHNFVEMKQSGKSQALVNLILECRKESNGVQEVPRTLVFVGTKRLADTLAIYLVDKKINSVSLNGDRPQKLREEALNDFRAHRVDVVVATDVCARGLDIKDLDHVIQYDLPSDFTTFIHRSGRTGRNKIGTCTTYYNNEKDEAMKEQLVAMLTQLGQEIPQFF</sequence>
<evidence type="ECO:0000313" key="1">
    <source>
        <dbReference type="Proteomes" id="UP000095286"/>
    </source>
</evidence>
<evidence type="ECO:0000313" key="2">
    <source>
        <dbReference type="WBParaSite" id="RSKR_0000106600.1"/>
    </source>
</evidence>
<accession>A0AC35TIP9</accession>
<organism evidence="1 2">
    <name type="scientific">Rhabditophanes sp. KR3021</name>
    <dbReference type="NCBI Taxonomy" id="114890"/>
    <lineage>
        <taxon>Eukaryota</taxon>
        <taxon>Metazoa</taxon>
        <taxon>Ecdysozoa</taxon>
        <taxon>Nematoda</taxon>
        <taxon>Chromadorea</taxon>
        <taxon>Rhabditida</taxon>
        <taxon>Tylenchina</taxon>
        <taxon>Panagrolaimomorpha</taxon>
        <taxon>Strongyloidoidea</taxon>
        <taxon>Alloionematidae</taxon>
        <taxon>Rhabditophanes</taxon>
    </lineage>
</organism>
<proteinExistence type="predicted"/>
<dbReference type="WBParaSite" id="RSKR_0000106600.1">
    <property type="protein sequence ID" value="RSKR_0000106600.1"/>
    <property type="gene ID" value="RSKR_0000106600"/>
</dbReference>
<dbReference type="Proteomes" id="UP000095286">
    <property type="component" value="Unplaced"/>
</dbReference>
<protein>
    <submittedName>
        <fullName evidence="2">RNA helicase</fullName>
    </submittedName>
</protein>